<dbReference type="KEGG" id="ocn:CUC15_13440"/>
<keyword evidence="1" id="KW-0732">Signal</keyword>
<sequence length="466" mass="53385">MEEKLFIYYTNDFHSNFEQWPRVAGFLEEAKSTRETHGDQYWIFDIGDHVDRVHPISEASMGRANIKLMNELGYDLVTLGNNEGITLSHDDLHHLYDQANFDVVCSNLHSMDQQEPDWLKRNRIIETDSGVKIGVIGLTAPFNDYYDLLNWHVSPQYEALDSYVKVLKQSTDIIILLSHLGISEDQEIARRYEDIDLIIGGHTHHLLRTGENINQTLITAAGKHSLFIGEVILTWDHEKRFLVQKEAYATDITEVPKDLMTEQTLFQMQMKADQQLGKPIVHLKEPIEVKWFQDTAIVKELTNTLKDWTMADCAMLNAGLLLDQLPAGDITYGDVHRICPHPINPVVVELRGNELLEVIRAAFTKDFMELKLKGFGFRGEVIGRMMFSGIQVETDFHDNGEEYVVDAVFDGGIPFDMEKTYTVATADTFTFGRLLPEIARSETKHYFLPEFLRDLLAVTLKNKFAM</sequence>
<evidence type="ECO:0000256" key="2">
    <source>
        <dbReference type="RuleBase" id="RU362119"/>
    </source>
</evidence>
<accession>A0A345PIN8</accession>
<dbReference type="InterPro" id="IPR006179">
    <property type="entry name" value="5_nucleotidase/apyrase"/>
</dbReference>
<dbReference type="Gene3D" id="3.90.780.10">
    <property type="entry name" value="5'-Nucleotidase, C-terminal domain"/>
    <property type="match status" value="1"/>
</dbReference>
<dbReference type="AlphaFoldDB" id="A0A345PIN8"/>
<dbReference type="EMBL" id="CP024848">
    <property type="protein sequence ID" value="AXI09868.1"/>
    <property type="molecule type" value="Genomic_DNA"/>
</dbReference>
<evidence type="ECO:0000259" key="4">
    <source>
        <dbReference type="Pfam" id="PF02872"/>
    </source>
</evidence>
<reference evidence="6" key="1">
    <citation type="submission" date="2017-11" db="EMBL/GenBank/DDBJ databases">
        <authorList>
            <person name="Zhu W."/>
        </authorList>
    </citation>
    <scope>NUCLEOTIDE SEQUENCE [LARGE SCALE GENOMIC DNA]</scope>
    <source>
        <strain evidence="6">160</strain>
    </source>
</reference>
<dbReference type="RefSeq" id="WP_114917154.1">
    <property type="nucleotide sequence ID" value="NZ_CP024848.1"/>
</dbReference>
<evidence type="ECO:0000313" key="5">
    <source>
        <dbReference type="EMBL" id="AXI09868.1"/>
    </source>
</evidence>
<dbReference type="PANTHER" id="PTHR11575">
    <property type="entry name" value="5'-NUCLEOTIDASE-RELATED"/>
    <property type="match status" value="1"/>
</dbReference>
<dbReference type="GO" id="GO:0000166">
    <property type="term" value="F:nucleotide binding"/>
    <property type="evidence" value="ECO:0007669"/>
    <property type="project" value="UniProtKB-KW"/>
</dbReference>
<evidence type="ECO:0000259" key="3">
    <source>
        <dbReference type="Pfam" id="PF00149"/>
    </source>
</evidence>
<dbReference type="Gene3D" id="3.60.21.10">
    <property type="match status" value="1"/>
</dbReference>
<feature type="domain" description="5'-Nucleotidase C-terminal" evidence="4">
    <location>
        <begin position="289"/>
        <end position="428"/>
    </location>
</feature>
<evidence type="ECO:0000256" key="1">
    <source>
        <dbReference type="ARBA" id="ARBA00022729"/>
    </source>
</evidence>
<protein>
    <submittedName>
        <fullName evidence="5">Bifunctional metallophosphatase/5'-nucleotidase</fullName>
    </submittedName>
</protein>
<dbReference type="InterPro" id="IPR004843">
    <property type="entry name" value="Calcineurin-like_PHP"/>
</dbReference>
<dbReference type="PANTHER" id="PTHR11575:SF24">
    <property type="entry name" value="5'-NUCLEOTIDASE"/>
    <property type="match status" value="1"/>
</dbReference>
<keyword evidence="6" id="KW-1185">Reference proteome</keyword>
<dbReference type="SUPFAM" id="SSF55816">
    <property type="entry name" value="5'-nucleotidase (syn. UDP-sugar hydrolase), C-terminal domain"/>
    <property type="match status" value="1"/>
</dbReference>
<proteinExistence type="inferred from homology"/>
<comment type="similarity">
    <text evidence="2">Belongs to the 5'-nucleotidase family.</text>
</comment>
<dbReference type="GO" id="GO:0016787">
    <property type="term" value="F:hydrolase activity"/>
    <property type="evidence" value="ECO:0007669"/>
    <property type="project" value="UniProtKB-KW"/>
</dbReference>
<dbReference type="Pfam" id="PF02872">
    <property type="entry name" value="5_nucleotid_C"/>
    <property type="match status" value="1"/>
</dbReference>
<feature type="domain" description="Calcineurin-like phosphoesterase" evidence="3">
    <location>
        <begin position="8"/>
        <end position="205"/>
    </location>
</feature>
<evidence type="ECO:0000313" key="6">
    <source>
        <dbReference type="Proteomes" id="UP000253908"/>
    </source>
</evidence>
<dbReference type="InterPro" id="IPR036907">
    <property type="entry name" value="5'-Nucleotdase_C_sf"/>
</dbReference>
<dbReference type="InterPro" id="IPR008334">
    <property type="entry name" value="5'-Nucleotdase_C"/>
</dbReference>
<dbReference type="InterPro" id="IPR011240">
    <property type="entry name" value="Pesterase_YunD"/>
</dbReference>
<dbReference type="PIRSF" id="PIRSF036361">
    <property type="entry name" value="YunD"/>
    <property type="match status" value="1"/>
</dbReference>
<organism evidence="5 6">
    <name type="scientific">Oceanobacillus zhaokaii</name>
    <dbReference type="NCBI Taxonomy" id="2052660"/>
    <lineage>
        <taxon>Bacteria</taxon>
        <taxon>Bacillati</taxon>
        <taxon>Bacillota</taxon>
        <taxon>Bacilli</taxon>
        <taxon>Bacillales</taxon>
        <taxon>Bacillaceae</taxon>
        <taxon>Oceanobacillus</taxon>
    </lineage>
</organism>
<dbReference type="SUPFAM" id="SSF56300">
    <property type="entry name" value="Metallo-dependent phosphatases"/>
    <property type="match status" value="1"/>
</dbReference>
<keyword evidence="2" id="KW-0378">Hydrolase</keyword>
<dbReference type="GO" id="GO:0009166">
    <property type="term" value="P:nucleotide catabolic process"/>
    <property type="evidence" value="ECO:0007669"/>
    <property type="project" value="InterPro"/>
</dbReference>
<dbReference type="FunFam" id="3.60.21.10:FF:000325">
    <property type="entry name" value="Uncharacterized protein"/>
    <property type="match status" value="1"/>
</dbReference>
<dbReference type="OrthoDB" id="9793179at2"/>
<dbReference type="Proteomes" id="UP000253908">
    <property type="component" value="Chromosome"/>
</dbReference>
<name>A0A345PIN8_9BACI</name>
<keyword evidence="2" id="KW-0547">Nucleotide-binding</keyword>
<gene>
    <name evidence="5" type="ORF">CUC15_13440</name>
</gene>
<dbReference type="InterPro" id="IPR029052">
    <property type="entry name" value="Metallo-depent_PP-like"/>
</dbReference>
<dbReference type="PRINTS" id="PR01607">
    <property type="entry name" value="APYRASEFAMLY"/>
</dbReference>
<dbReference type="CDD" id="cd00845">
    <property type="entry name" value="MPP_UshA_N_like"/>
    <property type="match status" value="1"/>
</dbReference>
<dbReference type="Pfam" id="PF00149">
    <property type="entry name" value="Metallophos"/>
    <property type="match status" value="1"/>
</dbReference>